<dbReference type="OrthoDB" id="7857827at2"/>
<evidence type="ECO:0000313" key="6">
    <source>
        <dbReference type="Proteomes" id="UP000193963"/>
    </source>
</evidence>
<dbReference type="EMBL" id="FWFN01000002">
    <property type="protein sequence ID" value="SLN30380.1"/>
    <property type="molecule type" value="Genomic_DNA"/>
</dbReference>
<feature type="domain" description="Response regulatory" evidence="4">
    <location>
        <begin position="36"/>
        <end position="154"/>
    </location>
</feature>
<evidence type="ECO:0000256" key="3">
    <source>
        <dbReference type="SAM" id="MobiDB-lite"/>
    </source>
</evidence>
<feature type="compositionally biased region" description="Basic and acidic residues" evidence="3">
    <location>
        <begin position="1"/>
        <end position="12"/>
    </location>
</feature>
<evidence type="ECO:0000313" key="5">
    <source>
        <dbReference type="EMBL" id="SLN30380.1"/>
    </source>
</evidence>
<keyword evidence="1 2" id="KW-0597">Phosphoprotein</keyword>
<dbReference type="AlphaFoldDB" id="A0A1X6YSR2"/>
<dbReference type="SMART" id="SM00448">
    <property type="entry name" value="REC"/>
    <property type="match status" value="1"/>
</dbReference>
<evidence type="ECO:0000256" key="2">
    <source>
        <dbReference type="PROSITE-ProRule" id="PRU00169"/>
    </source>
</evidence>
<feature type="modified residue" description="4-aspartylphosphate" evidence="2">
    <location>
        <position position="87"/>
    </location>
</feature>
<dbReference type="InterPro" id="IPR050595">
    <property type="entry name" value="Bact_response_regulator"/>
</dbReference>
<sequence length="239" mass="26518">MEPHQDEPRRDPAAPQRSEVPALLTTPAEPEPTLIDVLVLDDSRFDALQLQRDCRSTDLPVRVSIASGIEEFRQMLQARRYHVVFIDYLLPDGDGLAAQEMLRGIEKNGQAPVVMISGEARHDVAVEAIRSGCIDYKAKTDLDRDALKSLILRALEAGSRVAQQNLQSALEAQREEIVAAMRAIVREEVSRGVPGATAPESGAVTLQMLRSYGLIPEDKPGDWEDLLDDPAMQFVFRKH</sequence>
<dbReference type="GO" id="GO:0000160">
    <property type="term" value="P:phosphorelay signal transduction system"/>
    <property type="evidence" value="ECO:0007669"/>
    <property type="project" value="InterPro"/>
</dbReference>
<dbReference type="Proteomes" id="UP000193963">
    <property type="component" value="Unassembled WGS sequence"/>
</dbReference>
<protein>
    <submittedName>
        <fullName evidence="5">Acetoacetate metabolism regulatory protein AtoC</fullName>
    </submittedName>
</protein>
<dbReference type="PANTHER" id="PTHR44591">
    <property type="entry name" value="STRESS RESPONSE REGULATOR PROTEIN 1"/>
    <property type="match status" value="1"/>
</dbReference>
<accession>A0A1X6YSR2</accession>
<gene>
    <name evidence="5" type="ORF">PSM7751_01294</name>
</gene>
<dbReference type="InterPro" id="IPR011006">
    <property type="entry name" value="CheY-like_superfamily"/>
</dbReference>
<evidence type="ECO:0000256" key="1">
    <source>
        <dbReference type="ARBA" id="ARBA00022553"/>
    </source>
</evidence>
<name>A0A1X6YSR2_9RHOB</name>
<keyword evidence="6" id="KW-1185">Reference proteome</keyword>
<dbReference type="RefSeq" id="WP_085887164.1">
    <property type="nucleotide sequence ID" value="NZ_FWFN01000002.1"/>
</dbReference>
<dbReference type="PROSITE" id="PS50110">
    <property type="entry name" value="RESPONSE_REGULATORY"/>
    <property type="match status" value="1"/>
</dbReference>
<organism evidence="5 6">
    <name type="scientific">Pseudooceanicola marinus</name>
    <dbReference type="NCBI Taxonomy" id="396013"/>
    <lineage>
        <taxon>Bacteria</taxon>
        <taxon>Pseudomonadati</taxon>
        <taxon>Pseudomonadota</taxon>
        <taxon>Alphaproteobacteria</taxon>
        <taxon>Rhodobacterales</taxon>
        <taxon>Paracoccaceae</taxon>
        <taxon>Pseudooceanicola</taxon>
    </lineage>
</organism>
<dbReference type="SUPFAM" id="SSF52172">
    <property type="entry name" value="CheY-like"/>
    <property type="match status" value="1"/>
</dbReference>
<dbReference type="Gene3D" id="3.40.50.2300">
    <property type="match status" value="1"/>
</dbReference>
<dbReference type="Pfam" id="PF00072">
    <property type="entry name" value="Response_reg"/>
    <property type="match status" value="1"/>
</dbReference>
<reference evidence="5 6" key="1">
    <citation type="submission" date="2017-03" db="EMBL/GenBank/DDBJ databases">
        <authorList>
            <person name="Afonso C.L."/>
            <person name="Miller P.J."/>
            <person name="Scott M.A."/>
            <person name="Spackman E."/>
            <person name="Goraichik I."/>
            <person name="Dimitrov K.M."/>
            <person name="Suarez D.L."/>
            <person name="Swayne D.E."/>
        </authorList>
    </citation>
    <scope>NUCLEOTIDE SEQUENCE [LARGE SCALE GENOMIC DNA]</scope>
    <source>
        <strain evidence="5 6">CECT 7751</strain>
    </source>
</reference>
<dbReference type="InterPro" id="IPR001789">
    <property type="entry name" value="Sig_transdc_resp-reg_receiver"/>
</dbReference>
<proteinExistence type="predicted"/>
<evidence type="ECO:0000259" key="4">
    <source>
        <dbReference type="PROSITE" id="PS50110"/>
    </source>
</evidence>
<feature type="region of interest" description="Disordered" evidence="3">
    <location>
        <begin position="1"/>
        <end position="26"/>
    </location>
</feature>
<dbReference type="PANTHER" id="PTHR44591:SF25">
    <property type="entry name" value="CHEMOTAXIS TWO-COMPONENT RESPONSE REGULATOR"/>
    <property type="match status" value="1"/>
</dbReference>